<feature type="region of interest" description="Disordered" evidence="1">
    <location>
        <begin position="1"/>
        <end position="25"/>
    </location>
</feature>
<dbReference type="AlphaFoldDB" id="A0AAV4PA53"/>
<feature type="region of interest" description="Disordered" evidence="1">
    <location>
        <begin position="58"/>
        <end position="83"/>
    </location>
</feature>
<accession>A0AAV4PA53</accession>
<dbReference type="EMBL" id="BPLR01004257">
    <property type="protein sequence ID" value="GIX93499.1"/>
    <property type="molecule type" value="Genomic_DNA"/>
</dbReference>
<dbReference type="Proteomes" id="UP001054945">
    <property type="component" value="Unassembled WGS sequence"/>
</dbReference>
<name>A0AAV4PA53_CAEEX</name>
<proteinExistence type="predicted"/>
<sequence length="83" mass="9162">MAARNLHEEMTPDKMSFRSSASVGRSARGSGCYFRRPWISASQLTPFALAPTAGIKGTLHSPRGEPFSKLLYKTRNHTGESKH</sequence>
<comment type="caution">
    <text evidence="2">The sequence shown here is derived from an EMBL/GenBank/DDBJ whole genome shotgun (WGS) entry which is preliminary data.</text>
</comment>
<organism evidence="2 3">
    <name type="scientific">Caerostris extrusa</name>
    <name type="common">Bark spider</name>
    <name type="synonym">Caerostris bankana</name>
    <dbReference type="NCBI Taxonomy" id="172846"/>
    <lineage>
        <taxon>Eukaryota</taxon>
        <taxon>Metazoa</taxon>
        <taxon>Ecdysozoa</taxon>
        <taxon>Arthropoda</taxon>
        <taxon>Chelicerata</taxon>
        <taxon>Arachnida</taxon>
        <taxon>Araneae</taxon>
        <taxon>Araneomorphae</taxon>
        <taxon>Entelegynae</taxon>
        <taxon>Araneoidea</taxon>
        <taxon>Araneidae</taxon>
        <taxon>Caerostris</taxon>
    </lineage>
</organism>
<keyword evidence="3" id="KW-1185">Reference proteome</keyword>
<reference evidence="2 3" key="1">
    <citation type="submission" date="2021-06" db="EMBL/GenBank/DDBJ databases">
        <title>Caerostris extrusa draft genome.</title>
        <authorList>
            <person name="Kono N."/>
            <person name="Arakawa K."/>
        </authorList>
    </citation>
    <scope>NUCLEOTIDE SEQUENCE [LARGE SCALE GENOMIC DNA]</scope>
</reference>
<evidence type="ECO:0000256" key="1">
    <source>
        <dbReference type="SAM" id="MobiDB-lite"/>
    </source>
</evidence>
<feature type="compositionally biased region" description="Basic and acidic residues" evidence="1">
    <location>
        <begin position="1"/>
        <end position="16"/>
    </location>
</feature>
<gene>
    <name evidence="2" type="ORF">CEXT_25831</name>
</gene>
<evidence type="ECO:0000313" key="3">
    <source>
        <dbReference type="Proteomes" id="UP001054945"/>
    </source>
</evidence>
<protein>
    <submittedName>
        <fullName evidence="2">Uncharacterized protein</fullName>
    </submittedName>
</protein>
<evidence type="ECO:0000313" key="2">
    <source>
        <dbReference type="EMBL" id="GIX93499.1"/>
    </source>
</evidence>